<evidence type="ECO:0000256" key="2">
    <source>
        <dbReference type="SAM" id="Phobius"/>
    </source>
</evidence>
<dbReference type="AlphaFoldDB" id="A0A8H5C9G1"/>
<proteinExistence type="predicted"/>
<evidence type="ECO:0000313" key="3">
    <source>
        <dbReference type="EMBL" id="KAF5336457.1"/>
    </source>
</evidence>
<sequence length="125" mass="13861">MTPTVSAQPRQDLDDSRNDTTLYRGHRTGTRVPNNSGLTGSDYRNGNNNGALNKDTIPPPEPGKSGPQTVVAHTIILLLIFLPLRLQLSLLSTWFRLGLLMILSYYVAARLFRLASTRLELFPPS</sequence>
<keyword evidence="2" id="KW-1133">Transmembrane helix</keyword>
<comment type="caution">
    <text evidence="3">The sequence shown here is derived from an EMBL/GenBank/DDBJ whole genome shotgun (WGS) entry which is preliminary data.</text>
</comment>
<dbReference type="Proteomes" id="UP000541558">
    <property type="component" value="Unassembled WGS sequence"/>
</dbReference>
<gene>
    <name evidence="3" type="ORF">D9611_006668</name>
</gene>
<name>A0A8H5C9G1_9AGAR</name>
<feature type="compositionally biased region" description="Polar residues" evidence="1">
    <location>
        <begin position="31"/>
        <end position="51"/>
    </location>
</feature>
<organism evidence="3 4">
    <name type="scientific">Ephemerocybe angulata</name>
    <dbReference type="NCBI Taxonomy" id="980116"/>
    <lineage>
        <taxon>Eukaryota</taxon>
        <taxon>Fungi</taxon>
        <taxon>Dikarya</taxon>
        <taxon>Basidiomycota</taxon>
        <taxon>Agaricomycotina</taxon>
        <taxon>Agaricomycetes</taxon>
        <taxon>Agaricomycetidae</taxon>
        <taxon>Agaricales</taxon>
        <taxon>Agaricineae</taxon>
        <taxon>Psathyrellaceae</taxon>
        <taxon>Ephemerocybe</taxon>
    </lineage>
</organism>
<accession>A0A8H5C9G1</accession>
<protein>
    <submittedName>
        <fullName evidence="3">Uncharacterized protein</fullName>
    </submittedName>
</protein>
<evidence type="ECO:0000313" key="4">
    <source>
        <dbReference type="Proteomes" id="UP000541558"/>
    </source>
</evidence>
<keyword evidence="2" id="KW-0812">Transmembrane</keyword>
<keyword evidence="2" id="KW-0472">Membrane</keyword>
<feature type="transmembrane region" description="Helical" evidence="2">
    <location>
        <begin position="94"/>
        <end position="112"/>
    </location>
</feature>
<feature type="region of interest" description="Disordered" evidence="1">
    <location>
        <begin position="1"/>
        <end position="66"/>
    </location>
</feature>
<reference evidence="3 4" key="1">
    <citation type="journal article" date="2020" name="ISME J.">
        <title>Uncovering the hidden diversity of litter-decomposition mechanisms in mushroom-forming fungi.</title>
        <authorList>
            <person name="Floudas D."/>
            <person name="Bentzer J."/>
            <person name="Ahren D."/>
            <person name="Johansson T."/>
            <person name="Persson P."/>
            <person name="Tunlid A."/>
        </authorList>
    </citation>
    <scope>NUCLEOTIDE SEQUENCE [LARGE SCALE GENOMIC DNA]</scope>
    <source>
        <strain evidence="3 4">CBS 175.51</strain>
    </source>
</reference>
<dbReference type="EMBL" id="JAACJK010000058">
    <property type="protein sequence ID" value="KAF5336457.1"/>
    <property type="molecule type" value="Genomic_DNA"/>
</dbReference>
<evidence type="ECO:0000256" key="1">
    <source>
        <dbReference type="SAM" id="MobiDB-lite"/>
    </source>
</evidence>
<keyword evidence="4" id="KW-1185">Reference proteome</keyword>